<accession>A0AAP9DQE6</accession>
<gene>
    <name evidence="2" type="ORF">FLT43_00525</name>
</gene>
<name>A0AAP9DQE6_PANTH</name>
<dbReference type="EMBL" id="CP041405">
    <property type="protein sequence ID" value="QDM42161.1"/>
    <property type="molecule type" value="Genomic_DNA"/>
</dbReference>
<dbReference type="AlphaFoldDB" id="A0AAP9DQE6"/>
<reference evidence="2 3" key="1">
    <citation type="submission" date="2019-07" db="EMBL/GenBank/DDBJ databases">
        <title>Paenibacillus thiaminolyticus NRRL B-4156.</title>
        <authorList>
            <person name="Hehnly C."/>
            <person name="Zhang L."/>
        </authorList>
    </citation>
    <scope>NUCLEOTIDE SEQUENCE [LARGE SCALE GENOMIC DNA]</scope>
    <source>
        <strain evidence="2 3">NRRL B-4156</strain>
    </source>
</reference>
<feature type="transmembrane region" description="Helical" evidence="1">
    <location>
        <begin position="19"/>
        <end position="44"/>
    </location>
</feature>
<protein>
    <submittedName>
        <fullName evidence="2">LemA family protein</fullName>
    </submittedName>
</protein>
<proteinExistence type="predicted"/>
<evidence type="ECO:0000313" key="3">
    <source>
        <dbReference type="Proteomes" id="UP000315377"/>
    </source>
</evidence>
<keyword evidence="1" id="KW-0812">Transmembrane</keyword>
<evidence type="ECO:0000256" key="1">
    <source>
        <dbReference type="SAM" id="Phobius"/>
    </source>
</evidence>
<evidence type="ECO:0000313" key="2">
    <source>
        <dbReference type="EMBL" id="QDM42161.1"/>
    </source>
</evidence>
<keyword evidence="1" id="KW-0472">Membrane</keyword>
<organism evidence="2 3">
    <name type="scientific">Paenibacillus thiaminolyticus</name>
    <name type="common">Bacillus thiaminolyticus</name>
    <dbReference type="NCBI Taxonomy" id="49283"/>
    <lineage>
        <taxon>Bacteria</taxon>
        <taxon>Bacillati</taxon>
        <taxon>Bacillota</taxon>
        <taxon>Bacilli</taxon>
        <taxon>Bacillales</taxon>
        <taxon>Paenibacillaceae</taxon>
        <taxon>Paenibacillus</taxon>
    </lineage>
</organism>
<sequence length="199" mass="22655">MVDNVVTSLETRKTNKSKILIGCAGAVGIIVLIGVICIIMMLGFRSDAVSLQNRIEAQYIANKSNYDSMWKKFKEMTQVSELQAEQFKDVYTGLIEGRNKDTSLLFRMVQEQNPALSHEIYNNLQREIASSRNVFDNNQKKVVDIIREYNTRINTGTGFIFNAFFDFQPIDANKYIVTSEKTSNAFETNKDDVIDLKGK</sequence>
<keyword evidence="1" id="KW-1133">Transmembrane helix</keyword>
<dbReference type="Proteomes" id="UP000315377">
    <property type="component" value="Chromosome"/>
</dbReference>